<dbReference type="PRINTS" id="PR00420">
    <property type="entry name" value="RNGMNOXGNASE"/>
</dbReference>
<protein>
    <submittedName>
        <fullName evidence="9">3-demethoxyubiquinol 3-hydroxylase</fullName>
    </submittedName>
</protein>
<dbReference type="Pfam" id="PF01494">
    <property type="entry name" value="FAD_binding_3"/>
    <property type="match status" value="1"/>
</dbReference>
<keyword evidence="4" id="KW-0285">Flavoprotein</keyword>
<dbReference type="InterPro" id="IPR036188">
    <property type="entry name" value="FAD/NAD-bd_sf"/>
</dbReference>
<keyword evidence="7" id="KW-0503">Monooxygenase</keyword>
<organism evidence="9 10">
    <name type="scientific">Litoribacillus peritrichatus</name>
    <dbReference type="NCBI Taxonomy" id="718191"/>
    <lineage>
        <taxon>Bacteria</taxon>
        <taxon>Pseudomonadati</taxon>
        <taxon>Pseudomonadota</taxon>
        <taxon>Gammaproteobacteria</taxon>
        <taxon>Oceanospirillales</taxon>
        <taxon>Oceanospirillaceae</taxon>
        <taxon>Litoribacillus</taxon>
    </lineage>
</organism>
<evidence type="ECO:0000256" key="5">
    <source>
        <dbReference type="ARBA" id="ARBA00022827"/>
    </source>
</evidence>
<evidence type="ECO:0000256" key="1">
    <source>
        <dbReference type="ARBA" id="ARBA00001974"/>
    </source>
</evidence>
<evidence type="ECO:0000256" key="2">
    <source>
        <dbReference type="ARBA" id="ARBA00004749"/>
    </source>
</evidence>
<accession>A0ABP7NBS5</accession>
<evidence type="ECO:0000313" key="10">
    <source>
        <dbReference type="Proteomes" id="UP001501565"/>
    </source>
</evidence>
<proteinExistence type="inferred from homology"/>
<comment type="cofactor">
    <cofactor evidence="1">
        <name>FAD</name>
        <dbReference type="ChEBI" id="CHEBI:57692"/>
    </cofactor>
</comment>
<name>A0ABP7NBS5_9GAMM</name>
<gene>
    <name evidence="9" type="primary">ubiF</name>
    <name evidence="9" type="ORF">GCM10022277_42950</name>
</gene>
<dbReference type="RefSeq" id="WP_344800723.1">
    <property type="nucleotide sequence ID" value="NZ_BAABBN010000017.1"/>
</dbReference>
<dbReference type="PANTHER" id="PTHR43876">
    <property type="entry name" value="UBIQUINONE BIOSYNTHESIS MONOOXYGENASE COQ6, MITOCHONDRIAL"/>
    <property type="match status" value="1"/>
</dbReference>
<comment type="similarity">
    <text evidence="3">Belongs to the UbiH/COQ6 family.</text>
</comment>
<dbReference type="NCBIfam" id="TIGR01988">
    <property type="entry name" value="Ubi-OHases"/>
    <property type="match status" value="1"/>
</dbReference>
<sequence length="469" mass="52321">MAQNIGSQTSHSSHYDVLIVGGGMVGSAIACQLGQVGMKVAVFDRFAPNAFDASQQPDLRVSALSPASIELLKKVHAWKNIEAMRYAPYQRMAVWEKLHHPISGAEIPTRMNRTEFDAEELGEPLLGVIVENRITQLALHQRIAELDTVDLIVPAEVADIEQTQGVAVTLADGRRFTGELLVGADGANSVVKQWAGIDTEAKAYEQHALVVTVKYQGRQEDITWQGFTATGPEAFLPLPDINGEHYGSLVWYNTPENIDALNLLNDEPFRKKLQRSFPDELPEVTEVLERGSFPLIRRHAERYFGERVVLAGDAAHTINPLAGQGVNLGFQDVLTLTNKIIDARDRCEDFWTLDVLSGYQNVRRPQNAMMMRIMDLFYHTFSNDIMPVKLVRNLGLSVAGRFTLGQKLVMKYAMGLVHVWPEKLPKVPALSELTSNNPLEMIKSQLSGMPDLPSPKSLWQQFRNRDNSL</sequence>
<dbReference type="Proteomes" id="UP001501565">
    <property type="component" value="Unassembled WGS sequence"/>
</dbReference>
<evidence type="ECO:0000256" key="7">
    <source>
        <dbReference type="ARBA" id="ARBA00023033"/>
    </source>
</evidence>
<evidence type="ECO:0000259" key="8">
    <source>
        <dbReference type="Pfam" id="PF01494"/>
    </source>
</evidence>
<evidence type="ECO:0000256" key="4">
    <source>
        <dbReference type="ARBA" id="ARBA00022630"/>
    </source>
</evidence>
<dbReference type="InterPro" id="IPR002938">
    <property type="entry name" value="FAD-bd"/>
</dbReference>
<evidence type="ECO:0000256" key="6">
    <source>
        <dbReference type="ARBA" id="ARBA00023002"/>
    </source>
</evidence>
<evidence type="ECO:0000256" key="3">
    <source>
        <dbReference type="ARBA" id="ARBA00005349"/>
    </source>
</evidence>
<keyword evidence="5" id="KW-0274">FAD</keyword>
<comment type="pathway">
    <text evidence="2">Cofactor biosynthesis; ubiquinone biosynthesis.</text>
</comment>
<keyword evidence="10" id="KW-1185">Reference proteome</keyword>
<dbReference type="InterPro" id="IPR010971">
    <property type="entry name" value="UbiH/COQ6"/>
</dbReference>
<dbReference type="Gene3D" id="3.50.50.60">
    <property type="entry name" value="FAD/NAD(P)-binding domain"/>
    <property type="match status" value="2"/>
</dbReference>
<feature type="domain" description="FAD-binding" evidence="8">
    <location>
        <begin position="15"/>
        <end position="342"/>
    </location>
</feature>
<dbReference type="InterPro" id="IPR051205">
    <property type="entry name" value="UbiH/COQ6_monooxygenase"/>
</dbReference>
<keyword evidence="6" id="KW-0560">Oxidoreductase</keyword>
<dbReference type="PANTHER" id="PTHR43876:SF10">
    <property type="entry name" value="3-DEMETHOXYUBIQUINOL 3-HYDROXYLASE"/>
    <property type="match status" value="1"/>
</dbReference>
<evidence type="ECO:0000313" key="9">
    <source>
        <dbReference type="EMBL" id="GAA3942529.1"/>
    </source>
</evidence>
<reference evidence="10" key="1">
    <citation type="journal article" date="2019" name="Int. J. Syst. Evol. Microbiol.">
        <title>The Global Catalogue of Microorganisms (GCM) 10K type strain sequencing project: providing services to taxonomists for standard genome sequencing and annotation.</title>
        <authorList>
            <consortium name="The Broad Institute Genomics Platform"/>
            <consortium name="The Broad Institute Genome Sequencing Center for Infectious Disease"/>
            <person name="Wu L."/>
            <person name="Ma J."/>
        </authorList>
    </citation>
    <scope>NUCLEOTIDE SEQUENCE [LARGE SCALE GENOMIC DNA]</scope>
    <source>
        <strain evidence="10">JCM 17551</strain>
    </source>
</reference>
<comment type="caution">
    <text evidence="9">The sequence shown here is derived from an EMBL/GenBank/DDBJ whole genome shotgun (WGS) entry which is preliminary data.</text>
</comment>
<dbReference type="SUPFAM" id="SSF51905">
    <property type="entry name" value="FAD/NAD(P)-binding domain"/>
    <property type="match status" value="1"/>
</dbReference>
<dbReference type="EMBL" id="BAABBN010000017">
    <property type="protein sequence ID" value="GAA3942529.1"/>
    <property type="molecule type" value="Genomic_DNA"/>
</dbReference>